<dbReference type="Proteomes" id="UP000323930">
    <property type="component" value="Unassembled WGS sequence"/>
</dbReference>
<organism evidence="2 3">
    <name type="scientific">Seonamhaeicola marinus</name>
    <dbReference type="NCBI Taxonomy" id="1912246"/>
    <lineage>
        <taxon>Bacteria</taxon>
        <taxon>Pseudomonadati</taxon>
        <taxon>Bacteroidota</taxon>
        <taxon>Flavobacteriia</taxon>
        <taxon>Flavobacteriales</taxon>
        <taxon>Flavobacteriaceae</taxon>
    </lineage>
</organism>
<feature type="domain" description="Putative auto-transporter adhesin head GIN" evidence="1">
    <location>
        <begin position="41"/>
        <end position="201"/>
    </location>
</feature>
<protein>
    <submittedName>
        <fullName evidence="2">DUF2807 domain-containing protein</fullName>
    </submittedName>
</protein>
<comment type="caution">
    <text evidence="2">The sequence shown here is derived from an EMBL/GenBank/DDBJ whole genome shotgun (WGS) entry which is preliminary data.</text>
</comment>
<sequence>MKTIHIFYLLGALVLLLSSCSIDLIKASSDITSEERVVTSFNAVKASNDIEVVIKKGNTHTVEVTTSHNLQEHVKTSVKNGVLYLELDKIVRKLKELRVDITMPEISKITLSSDAFGNVTGFENMDSFNVTVSSDAFLLLSGSSNNMNIKASSDARIEAFDFKTQNCNVACSSDASVSITCLNALNGSVSSDGSLYYKGTPSINVQTNSDGVLINAN</sequence>
<dbReference type="Gene3D" id="2.160.20.120">
    <property type="match status" value="1"/>
</dbReference>
<name>A0A5D0HXI6_9FLAO</name>
<evidence type="ECO:0000313" key="3">
    <source>
        <dbReference type="Proteomes" id="UP000323930"/>
    </source>
</evidence>
<dbReference type="OrthoDB" id="1442792at2"/>
<evidence type="ECO:0000313" key="2">
    <source>
        <dbReference type="EMBL" id="TYA74162.1"/>
    </source>
</evidence>
<evidence type="ECO:0000259" key="1">
    <source>
        <dbReference type="Pfam" id="PF10988"/>
    </source>
</evidence>
<dbReference type="EMBL" id="VSDQ01000679">
    <property type="protein sequence ID" value="TYA74162.1"/>
    <property type="molecule type" value="Genomic_DNA"/>
</dbReference>
<dbReference type="PROSITE" id="PS51257">
    <property type="entry name" value="PROKAR_LIPOPROTEIN"/>
    <property type="match status" value="1"/>
</dbReference>
<gene>
    <name evidence="2" type="ORF">FUA24_12550</name>
</gene>
<reference evidence="2 3" key="1">
    <citation type="submission" date="2019-08" db="EMBL/GenBank/DDBJ databases">
        <title>Seonamhaeicola sediminis sp. nov., isolated from marine sediment.</title>
        <authorList>
            <person name="Cao W.R."/>
        </authorList>
    </citation>
    <scope>NUCLEOTIDE SEQUENCE [LARGE SCALE GENOMIC DNA]</scope>
    <source>
        <strain evidence="2 3">B011</strain>
    </source>
</reference>
<accession>A0A5D0HXI6</accession>
<dbReference type="AlphaFoldDB" id="A0A5D0HXI6"/>
<dbReference type="Pfam" id="PF10988">
    <property type="entry name" value="DUF2807"/>
    <property type="match status" value="1"/>
</dbReference>
<dbReference type="InterPro" id="IPR021255">
    <property type="entry name" value="DUF2807"/>
</dbReference>
<dbReference type="RefSeq" id="WP_148542805.1">
    <property type="nucleotide sequence ID" value="NZ_VSDQ01000679.1"/>
</dbReference>
<keyword evidence="3" id="KW-1185">Reference proteome</keyword>
<proteinExistence type="predicted"/>